<feature type="region of interest" description="Disordered" evidence="1">
    <location>
        <begin position="31"/>
        <end position="63"/>
    </location>
</feature>
<accession>A0ABS8BD60</accession>
<dbReference type="Proteomes" id="UP001199054">
    <property type="component" value="Unassembled WGS sequence"/>
</dbReference>
<keyword evidence="2" id="KW-0732">Signal</keyword>
<comment type="caution">
    <text evidence="3">The sequence shown here is derived from an EMBL/GenBank/DDBJ whole genome shotgun (WGS) entry which is preliminary data.</text>
</comment>
<keyword evidence="4" id="KW-1185">Reference proteome</keyword>
<proteinExistence type="predicted"/>
<name>A0ABS8BD60_9ACTN</name>
<dbReference type="PROSITE" id="PS51257">
    <property type="entry name" value="PROKAR_LIPOPROTEIN"/>
    <property type="match status" value="1"/>
</dbReference>
<evidence type="ECO:0008006" key="5">
    <source>
        <dbReference type="Google" id="ProtNLM"/>
    </source>
</evidence>
<organism evidence="3 4">
    <name type="scientific">Streptomyces antimicrobicus</name>
    <dbReference type="NCBI Taxonomy" id="2883108"/>
    <lineage>
        <taxon>Bacteria</taxon>
        <taxon>Bacillati</taxon>
        <taxon>Actinomycetota</taxon>
        <taxon>Actinomycetes</taxon>
        <taxon>Kitasatosporales</taxon>
        <taxon>Streptomycetaceae</taxon>
        <taxon>Streptomyces</taxon>
    </lineage>
</organism>
<protein>
    <recommendedName>
        <fullName evidence="5">Secreted protein</fullName>
    </recommendedName>
</protein>
<evidence type="ECO:0000313" key="3">
    <source>
        <dbReference type="EMBL" id="MCB5182468.1"/>
    </source>
</evidence>
<evidence type="ECO:0000313" key="4">
    <source>
        <dbReference type="Proteomes" id="UP001199054"/>
    </source>
</evidence>
<feature type="signal peptide" evidence="2">
    <location>
        <begin position="1"/>
        <end position="24"/>
    </location>
</feature>
<dbReference type="RefSeq" id="WP_226729595.1">
    <property type="nucleotide sequence ID" value="NZ_JAJAUY010000127.1"/>
</dbReference>
<sequence>MSMRHAVKARGGAAVVVAAALALALAGCGGGDDGKPKSGQSAPAASQQSGSQKQSPTAGEPAATEVLATVSGEEGIVLEVNSARRDPGGFLTVSGQLKNTSGKDFTHTTAWRGNELTSSGESVAGATLVDKAAKKRYYVLRDTEGRCLCTTGVNMISAGKSIPFFVQFPAPPASTAEADFSLPTFATATVKISG</sequence>
<evidence type="ECO:0000256" key="2">
    <source>
        <dbReference type="SAM" id="SignalP"/>
    </source>
</evidence>
<feature type="chain" id="PRO_5045408116" description="Secreted protein" evidence="2">
    <location>
        <begin position="25"/>
        <end position="194"/>
    </location>
</feature>
<reference evidence="3 4" key="1">
    <citation type="submission" date="2021-10" db="EMBL/GenBank/DDBJ databases">
        <title>Streptomyces sp. strain SMC 277, a novel streptomycete isolated from soil.</title>
        <authorList>
            <person name="Chanama M."/>
        </authorList>
    </citation>
    <scope>NUCLEOTIDE SEQUENCE [LARGE SCALE GENOMIC DNA]</scope>
    <source>
        <strain evidence="3 4">SMC 277</strain>
    </source>
</reference>
<gene>
    <name evidence="3" type="ORF">LG632_24205</name>
</gene>
<dbReference type="EMBL" id="JAJAUY010000127">
    <property type="protein sequence ID" value="MCB5182468.1"/>
    <property type="molecule type" value="Genomic_DNA"/>
</dbReference>
<evidence type="ECO:0000256" key="1">
    <source>
        <dbReference type="SAM" id="MobiDB-lite"/>
    </source>
</evidence>
<feature type="compositionally biased region" description="Low complexity" evidence="1">
    <location>
        <begin position="37"/>
        <end position="56"/>
    </location>
</feature>